<dbReference type="SUPFAM" id="SSF56672">
    <property type="entry name" value="DNA/RNA polymerases"/>
    <property type="match status" value="1"/>
</dbReference>
<name>A0AAV8GVZ8_9POAL</name>
<keyword evidence="2" id="KW-0548">Nucleotidyltransferase</keyword>
<dbReference type="AlphaFoldDB" id="A0AAV8GVZ8"/>
<dbReference type="EMBL" id="JAMFTS010000001">
    <property type="protein sequence ID" value="KAJ4807477.1"/>
    <property type="molecule type" value="Genomic_DNA"/>
</dbReference>
<dbReference type="PANTHER" id="PTHR33116">
    <property type="entry name" value="REVERSE TRANSCRIPTASE ZINC-BINDING DOMAIN-CONTAINING PROTEIN-RELATED-RELATED"/>
    <property type="match status" value="1"/>
</dbReference>
<dbReference type="InterPro" id="IPR026960">
    <property type="entry name" value="RVT-Znf"/>
</dbReference>
<gene>
    <name evidence="2" type="ORF">LUZ62_020043</name>
</gene>
<dbReference type="Pfam" id="PF13966">
    <property type="entry name" value="zf-RVT"/>
    <property type="match status" value="1"/>
</dbReference>
<organism evidence="2 3">
    <name type="scientific">Rhynchospora pubera</name>
    <dbReference type="NCBI Taxonomy" id="906938"/>
    <lineage>
        <taxon>Eukaryota</taxon>
        <taxon>Viridiplantae</taxon>
        <taxon>Streptophyta</taxon>
        <taxon>Embryophyta</taxon>
        <taxon>Tracheophyta</taxon>
        <taxon>Spermatophyta</taxon>
        <taxon>Magnoliopsida</taxon>
        <taxon>Liliopsida</taxon>
        <taxon>Poales</taxon>
        <taxon>Cyperaceae</taxon>
        <taxon>Cyperoideae</taxon>
        <taxon>Rhynchosporeae</taxon>
        <taxon>Rhynchospora</taxon>
    </lineage>
</organism>
<evidence type="ECO:0000313" key="3">
    <source>
        <dbReference type="Proteomes" id="UP001140206"/>
    </source>
</evidence>
<dbReference type="PROSITE" id="PS50878">
    <property type="entry name" value="RT_POL"/>
    <property type="match status" value="1"/>
</dbReference>
<dbReference type="Pfam" id="PF00078">
    <property type="entry name" value="RVT_1"/>
    <property type="match status" value="1"/>
</dbReference>
<evidence type="ECO:0000259" key="1">
    <source>
        <dbReference type="PROSITE" id="PS50878"/>
    </source>
</evidence>
<accession>A0AAV8GVZ8</accession>
<dbReference type="InterPro" id="IPR000477">
    <property type="entry name" value="RT_dom"/>
</dbReference>
<keyword evidence="2" id="KW-0695">RNA-directed DNA polymerase</keyword>
<comment type="caution">
    <text evidence="2">The sequence shown here is derived from an EMBL/GenBank/DDBJ whole genome shotgun (WGS) entry which is preliminary data.</text>
</comment>
<protein>
    <submittedName>
        <fullName evidence="2">RNA-directed DNA polymerase (Reverse transcriptase)-related family protein</fullName>
    </submittedName>
</protein>
<proteinExistence type="predicted"/>
<dbReference type="CDD" id="cd01650">
    <property type="entry name" value="RT_nLTR_like"/>
    <property type="match status" value="1"/>
</dbReference>
<reference evidence="2" key="1">
    <citation type="submission" date="2022-08" db="EMBL/GenBank/DDBJ databases">
        <authorList>
            <person name="Marques A."/>
        </authorList>
    </citation>
    <scope>NUCLEOTIDE SEQUENCE</scope>
    <source>
        <strain evidence="2">RhyPub2mFocal</strain>
        <tissue evidence="2">Leaves</tissue>
    </source>
</reference>
<evidence type="ECO:0000313" key="2">
    <source>
        <dbReference type="EMBL" id="KAJ4807477.1"/>
    </source>
</evidence>
<keyword evidence="3" id="KW-1185">Reference proteome</keyword>
<feature type="domain" description="Reverse transcriptase" evidence="1">
    <location>
        <begin position="75"/>
        <end position="349"/>
    </location>
</feature>
<dbReference type="GO" id="GO:0003964">
    <property type="term" value="F:RNA-directed DNA polymerase activity"/>
    <property type="evidence" value="ECO:0007669"/>
    <property type="project" value="UniProtKB-KW"/>
</dbReference>
<keyword evidence="2" id="KW-0808">Transferase</keyword>
<dbReference type="Proteomes" id="UP001140206">
    <property type="component" value="Chromosome 1"/>
</dbReference>
<dbReference type="PANTHER" id="PTHR33116:SF78">
    <property type="entry name" value="OS12G0587133 PROTEIN"/>
    <property type="match status" value="1"/>
</dbReference>
<dbReference type="InterPro" id="IPR043502">
    <property type="entry name" value="DNA/RNA_pol_sf"/>
</dbReference>
<sequence>MGSPSPPAPDLNWSALYHNQQPLPNSLIDPITDAEISQVINSWPRNKSPGPDGFTGEFFKSFLQELLPDLNSTLNYALLHNSLSPINTSHIILIPKSENPIEPKDFRPISIVHSAQRILSKILANRLMPYLPNLVHHSQSGFLKGRLISENFLYAQHLLHHATTQNIPLAIFKADIHKAFDSISWSFISKILQAMALPSTFINWITTCTLQGSSQVVVNGLAGKKLTLLRGVRQGDPISLYLFILSMDFLARWLLKLQQNDNLLLPFPQILPCLLYADDALLFFKPSTGQAQVLKTIFTLFHSLSGLNVNPSKSQLVFLNTTIDVREACQHILGCIELFFPITYLGLPLSNKKLHKIDYVALIERFKNTLNTWTSSLLSLAGRLVLINSCLSSLPVYFMSVFQLPRWVIDILNNIRRTYLWQGRNANRKLVTVAWDKVCSPKTIGGLGVSDIHTFNLSLLAKWYWKWHSSDQSCWRELLINLHGNSPTPPINSPLSKAFQQLQPIISTITYFTITSGTFIQLWHQNWGLGILSSNFQVLFSYCLNPDITVYNFLQHLAAPLELFRPSLTSSLLAQQQLHELVHLTQQTLSQPISLTHDQIYCKIAPNQLTSASLYNFLKTFPKIPSDTRLVWKLKVPPRVTTFSWLLLHDKLPTIINLQKKGMTIVNRCCLCKSQAETMLHLFRTCHYSLTTRTITSVLSNCNIPNLDMGIALTSTELTLKQKELLAIYCYYIWKERCSRTFSDANNQPRSTAMLILEDWRLLHPD</sequence>